<dbReference type="InterPro" id="IPR003010">
    <property type="entry name" value="C-N_Hydrolase"/>
</dbReference>
<evidence type="ECO:0000256" key="1">
    <source>
        <dbReference type="ARBA" id="ARBA00022801"/>
    </source>
</evidence>
<evidence type="ECO:0000313" key="4">
    <source>
        <dbReference type="Proteomes" id="UP000292886"/>
    </source>
</evidence>
<feature type="domain" description="CN hydrolase" evidence="2">
    <location>
        <begin position="20"/>
        <end position="326"/>
    </location>
</feature>
<reference evidence="4" key="1">
    <citation type="submission" date="2019-03" db="EMBL/GenBank/DDBJ databases">
        <title>Weissella sp. 26KH-42 Genome sequencing.</title>
        <authorList>
            <person name="Heo J."/>
            <person name="Kim S.-J."/>
            <person name="Kim J.-S."/>
            <person name="Hong S.-B."/>
            <person name="Kwon S.-W."/>
        </authorList>
    </citation>
    <scope>NUCLEOTIDE SEQUENCE [LARGE SCALE GENOMIC DNA]</scope>
    <source>
        <strain evidence="4">26KH-42</strain>
    </source>
</reference>
<dbReference type="GO" id="GO:0050126">
    <property type="term" value="F:N-carbamoylputrescine amidase activity"/>
    <property type="evidence" value="ECO:0007669"/>
    <property type="project" value="TreeGrafter"/>
</dbReference>
<gene>
    <name evidence="3" type="ORF">EQG49_03640</name>
</gene>
<name>A0A4V1AII4_9LACO</name>
<keyword evidence="1" id="KW-0378">Hydrolase</keyword>
<dbReference type="PROSITE" id="PS50263">
    <property type="entry name" value="CN_HYDROLASE"/>
    <property type="match status" value="1"/>
</dbReference>
<sequence>MSNSIAEARVSRLPESATKFKIGMLQHSMQSFPDSIEKTVAANIATATKQIETLAQAGAKVICTTELFNGPYFCQVEDPEFLRLYAEPSPANVGGKKVYPAGHTNAQMAQLAAKLEVFIVSSWYELNIDSAGTEHFYNTLSLFDDTGAEIGTYRKHHIPRGPNYFEDYYFEASGDAQDDGYVVVPTKYGNIGLLICWDEWFSEPSRILAMKGADYIFYPSAIGTDAAFENDNLSKAHMWQNAIRSHAVQNNIYTCASNRVGTEYITDLPTNLTGPANGREFIPFFGNGFVADPSGELVSRYAGKNDTDTAAMGEVAEAPLIADIDLDMLDDYRKSFHFLTFRRPETYDLLTEPLD</sequence>
<dbReference type="Gene3D" id="3.60.110.10">
    <property type="entry name" value="Carbon-nitrogen hydrolase"/>
    <property type="match status" value="1"/>
</dbReference>
<dbReference type="PANTHER" id="PTHR43674:SF2">
    <property type="entry name" value="BETA-UREIDOPROPIONASE"/>
    <property type="match status" value="1"/>
</dbReference>
<dbReference type="OrthoDB" id="9811121at2"/>
<evidence type="ECO:0000259" key="2">
    <source>
        <dbReference type="PROSITE" id="PS50263"/>
    </source>
</evidence>
<dbReference type="InterPro" id="IPR036526">
    <property type="entry name" value="C-N_Hydrolase_sf"/>
</dbReference>
<organism evidence="3 4">
    <name type="scientific">Periweissella cryptocerci</name>
    <dbReference type="NCBI Taxonomy" id="2506420"/>
    <lineage>
        <taxon>Bacteria</taxon>
        <taxon>Bacillati</taxon>
        <taxon>Bacillota</taxon>
        <taxon>Bacilli</taxon>
        <taxon>Lactobacillales</taxon>
        <taxon>Lactobacillaceae</taxon>
        <taxon>Periweissella</taxon>
    </lineage>
</organism>
<dbReference type="InterPro" id="IPR050345">
    <property type="entry name" value="Aliph_Amidase/BUP"/>
</dbReference>
<dbReference type="RefSeq" id="WP_133362694.1">
    <property type="nucleotide sequence ID" value="NZ_CP037940.1"/>
</dbReference>
<dbReference type="KEGG" id="wei:EQG49_03640"/>
<dbReference type="PANTHER" id="PTHR43674">
    <property type="entry name" value="NITRILASE C965.09-RELATED"/>
    <property type="match status" value="1"/>
</dbReference>
<dbReference type="Pfam" id="PF00795">
    <property type="entry name" value="CN_hydrolase"/>
    <property type="match status" value="1"/>
</dbReference>
<dbReference type="AlphaFoldDB" id="A0A4V1AII4"/>
<dbReference type="Proteomes" id="UP000292886">
    <property type="component" value="Chromosome"/>
</dbReference>
<dbReference type="GO" id="GO:0033388">
    <property type="term" value="P:putrescine biosynthetic process from arginine"/>
    <property type="evidence" value="ECO:0007669"/>
    <property type="project" value="TreeGrafter"/>
</dbReference>
<dbReference type="SUPFAM" id="SSF56317">
    <property type="entry name" value="Carbon-nitrogen hydrolase"/>
    <property type="match status" value="1"/>
</dbReference>
<proteinExistence type="predicted"/>
<accession>A0A4V1AII4</accession>
<keyword evidence="4" id="KW-1185">Reference proteome</keyword>
<evidence type="ECO:0000313" key="3">
    <source>
        <dbReference type="EMBL" id="QBO35615.1"/>
    </source>
</evidence>
<dbReference type="EMBL" id="CP037940">
    <property type="protein sequence ID" value="QBO35615.1"/>
    <property type="molecule type" value="Genomic_DNA"/>
</dbReference>
<protein>
    <recommendedName>
        <fullName evidence="2">CN hydrolase domain-containing protein</fullName>
    </recommendedName>
</protein>